<dbReference type="CDD" id="cd06261">
    <property type="entry name" value="TM_PBP2"/>
    <property type="match status" value="1"/>
</dbReference>
<dbReference type="PROSITE" id="PS50928">
    <property type="entry name" value="ABC_TM1"/>
    <property type="match status" value="1"/>
</dbReference>
<feature type="transmembrane region" description="Helical" evidence="9">
    <location>
        <begin position="39"/>
        <end position="63"/>
    </location>
</feature>
<dbReference type="Proteomes" id="UP000002593">
    <property type="component" value="Chromosome"/>
</dbReference>
<feature type="transmembrane region" description="Helical" evidence="9">
    <location>
        <begin position="290"/>
        <end position="310"/>
    </location>
</feature>
<feature type="transmembrane region" description="Helical" evidence="9">
    <location>
        <begin position="231"/>
        <end position="254"/>
    </location>
</feature>
<proteinExistence type="inferred from homology"/>
<dbReference type="RefSeq" id="WP_011822607.1">
    <property type="nucleotide sequence ID" value="NC_008818.1"/>
</dbReference>
<dbReference type="EnsemblBacteria" id="ABM81289">
    <property type="protein sequence ID" value="ABM81289"/>
    <property type="gene ID" value="Hbut_1465"/>
</dbReference>
<dbReference type="KEGG" id="hbu:Hbut_1465"/>
<reference evidence="11 12" key="1">
    <citation type="journal article" date="2007" name="Archaea">
        <title>The genome of Hyperthermus butylicus: a sulfur-reducing, peptide fermenting, neutrophilic Crenarchaeote growing up to 108 degrees C.</title>
        <authorList>
            <person name="Brugger K."/>
            <person name="Chen L."/>
            <person name="Stark M."/>
            <person name="Zibat A."/>
            <person name="Redder P."/>
            <person name="Ruepp A."/>
            <person name="Awayez M."/>
            <person name="She Q."/>
            <person name="Garrett R.A."/>
            <person name="Klenk H.P."/>
        </authorList>
    </citation>
    <scope>NUCLEOTIDE SEQUENCE [LARGE SCALE GENOMIC DNA]</scope>
    <source>
        <strain evidence="12">DSM 5456 / JCM 9403 / PLM1-5</strain>
    </source>
</reference>
<evidence type="ECO:0000256" key="9">
    <source>
        <dbReference type="RuleBase" id="RU363032"/>
    </source>
</evidence>
<dbReference type="GO" id="GO:0042956">
    <property type="term" value="P:maltodextrin transmembrane transport"/>
    <property type="evidence" value="ECO:0007669"/>
    <property type="project" value="TreeGrafter"/>
</dbReference>
<feature type="transmembrane region" description="Helical" evidence="9">
    <location>
        <begin position="110"/>
        <end position="136"/>
    </location>
</feature>
<dbReference type="GO" id="GO:0015423">
    <property type="term" value="F:ABC-type maltose transporter activity"/>
    <property type="evidence" value="ECO:0007669"/>
    <property type="project" value="TreeGrafter"/>
</dbReference>
<gene>
    <name evidence="11" type="ordered locus">Hbut_1465</name>
</gene>
<dbReference type="eggNOG" id="arCOG00159">
    <property type="taxonomic scope" value="Archaea"/>
</dbReference>
<keyword evidence="12" id="KW-1185">Reference proteome</keyword>
<evidence type="ECO:0000313" key="11">
    <source>
        <dbReference type="EMBL" id="ABM81289.1"/>
    </source>
</evidence>
<evidence type="ECO:0000256" key="2">
    <source>
        <dbReference type="ARBA" id="ARBA00009047"/>
    </source>
</evidence>
<evidence type="ECO:0000256" key="3">
    <source>
        <dbReference type="ARBA" id="ARBA00022448"/>
    </source>
</evidence>
<keyword evidence="6 9" id="KW-0812">Transmembrane</keyword>
<keyword evidence="5 11" id="KW-0762">Sugar transport</keyword>
<dbReference type="GeneID" id="4782321"/>
<keyword evidence="3 9" id="KW-0813">Transport</keyword>
<evidence type="ECO:0000256" key="4">
    <source>
        <dbReference type="ARBA" id="ARBA00022475"/>
    </source>
</evidence>
<keyword evidence="4" id="KW-1003">Cell membrane</keyword>
<dbReference type="Pfam" id="PF00528">
    <property type="entry name" value="BPD_transp_1"/>
    <property type="match status" value="1"/>
</dbReference>
<dbReference type="STRING" id="415426.Hbut_1465"/>
<dbReference type="AlphaFoldDB" id="A2BMS8"/>
<dbReference type="PANTHER" id="PTHR32243:SF50">
    <property type="entry name" value="MALTOSE_MALTODEXTRIN TRANSPORT SYSTEM PERMEASE PROTEIN MALG"/>
    <property type="match status" value="1"/>
</dbReference>
<evidence type="ECO:0000313" key="12">
    <source>
        <dbReference type="Proteomes" id="UP000002593"/>
    </source>
</evidence>
<evidence type="ECO:0000256" key="5">
    <source>
        <dbReference type="ARBA" id="ARBA00022597"/>
    </source>
</evidence>
<keyword evidence="8 9" id="KW-0472">Membrane</keyword>
<feature type="transmembrane region" description="Helical" evidence="9">
    <location>
        <begin position="260"/>
        <end position="278"/>
    </location>
</feature>
<organism evidence="11 12">
    <name type="scientific">Hyperthermus butylicus (strain DSM 5456 / JCM 9403 / PLM1-5)</name>
    <dbReference type="NCBI Taxonomy" id="415426"/>
    <lineage>
        <taxon>Archaea</taxon>
        <taxon>Thermoproteota</taxon>
        <taxon>Thermoprotei</taxon>
        <taxon>Desulfurococcales</taxon>
        <taxon>Pyrodictiaceae</taxon>
        <taxon>Hyperthermus</taxon>
    </lineage>
</organism>
<accession>A2BMS8</accession>
<dbReference type="SUPFAM" id="SSF161098">
    <property type="entry name" value="MetI-like"/>
    <property type="match status" value="1"/>
</dbReference>
<comment type="similarity">
    <text evidence="2">Belongs to the binding-protein-dependent transport system permease family. MalFG subfamily.</text>
</comment>
<dbReference type="Gene3D" id="1.10.3720.10">
    <property type="entry name" value="MetI-like"/>
    <property type="match status" value="1"/>
</dbReference>
<name>A2BMS8_HYPBU</name>
<evidence type="ECO:0000256" key="1">
    <source>
        <dbReference type="ARBA" id="ARBA00004651"/>
    </source>
</evidence>
<evidence type="ECO:0000256" key="7">
    <source>
        <dbReference type="ARBA" id="ARBA00022989"/>
    </source>
</evidence>
<sequence>MTLAGTVRRLAARLIPRRARLEAEHTTIQDVETIPRRRLTLVIGLAVLLVTIPLITLYLLLILSSFADRMLSGPDIFEARYSLENWKLLFQGKLEPAAAQLYTPRDLLVIIANTFIVALGVTAVVIFTSVMAGYAFSRMRFWGRRRLMEFMILLHAFPGVALIIAVYAIYVWSLSGIPRDVLTAYRFTYTIFARAALEIPMSIWLMKGFFDKIPWEIEWSAMIDGASRFRVWWQIVLPLVKPGIAALAIFAFLAGWEDLIYVHVFLYTGGIKTLATFIEEVIGNIETAYLPIAAAAATLYLLPTIVFFVLTQKLLLEAMSGGVKG</sequence>
<evidence type="ECO:0000256" key="8">
    <source>
        <dbReference type="ARBA" id="ARBA00023136"/>
    </source>
</evidence>
<evidence type="ECO:0000256" key="6">
    <source>
        <dbReference type="ARBA" id="ARBA00022692"/>
    </source>
</evidence>
<comment type="subcellular location">
    <subcellularLocation>
        <location evidence="1 9">Cell membrane</location>
        <topology evidence="1 9">Multi-pass membrane protein</topology>
    </subcellularLocation>
</comment>
<feature type="transmembrane region" description="Helical" evidence="9">
    <location>
        <begin position="148"/>
        <end position="171"/>
    </location>
</feature>
<protein>
    <submittedName>
        <fullName evidence="11">ABC-type sugar transport system</fullName>
    </submittedName>
</protein>
<dbReference type="PANTHER" id="PTHR32243">
    <property type="entry name" value="MALTOSE TRANSPORT SYSTEM PERMEASE-RELATED"/>
    <property type="match status" value="1"/>
</dbReference>
<feature type="domain" description="ABC transmembrane type-1" evidence="10">
    <location>
        <begin position="111"/>
        <end position="311"/>
    </location>
</feature>
<dbReference type="GO" id="GO:0005886">
    <property type="term" value="C:plasma membrane"/>
    <property type="evidence" value="ECO:0007669"/>
    <property type="project" value="UniProtKB-SubCell"/>
</dbReference>
<dbReference type="InterPro" id="IPR000515">
    <property type="entry name" value="MetI-like"/>
</dbReference>
<dbReference type="HOGENOM" id="CLU_016047_1_2_2"/>
<evidence type="ECO:0000259" key="10">
    <source>
        <dbReference type="PROSITE" id="PS50928"/>
    </source>
</evidence>
<dbReference type="InterPro" id="IPR050901">
    <property type="entry name" value="BP-dep_ABC_trans_perm"/>
</dbReference>
<dbReference type="InterPro" id="IPR035906">
    <property type="entry name" value="MetI-like_sf"/>
</dbReference>
<dbReference type="EMBL" id="CP000493">
    <property type="protein sequence ID" value="ABM81289.1"/>
    <property type="molecule type" value="Genomic_DNA"/>
</dbReference>
<keyword evidence="7 9" id="KW-1133">Transmembrane helix</keyword>